<dbReference type="STRING" id="29170.A0A368F3J2"/>
<dbReference type="InterPro" id="IPR007860">
    <property type="entry name" value="DNA_mmatch_repair_MutS_con_dom"/>
</dbReference>
<keyword evidence="4" id="KW-1185">Reference proteome</keyword>
<evidence type="ECO:0000259" key="2">
    <source>
        <dbReference type="Pfam" id="PF05192"/>
    </source>
</evidence>
<comment type="caution">
    <text evidence="3">The sequence shown here is derived from an EMBL/GenBank/DDBJ whole genome shotgun (WGS) entry which is preliminary data.</text>
</comment>
<dbReference type="GO" id="GO:0140664">
    <property type="term" value="F:ATP-dependent DNA damage sensor activity"/>
    <property type="evidence" value="ECO:0007669"/>
    <property type="project" value="InterPro"/>
</dbReference>
<evidence type="ECO:0000313" key="4">
    <source>
        <dbReference type="Proteomes" id="UP000252519"/>
    </source>
</evidence>
<reference evidence="3 4" key="1">
    <citation type="submission" date="2014-10" db="EMBL/GenBank/DDBJ databases">
        <title>Draft genome of the hookworm Ancylostoma caninum.</title>
        <authorList>
            <person name="Mitreva M."/>
        </authorList>
    </citation>
    <scope>NUCLEOTIDE SEQUENCE [LARGE SCALE GENOMIC DNA]</scope>
    <source>
        <strain evidence="3 4">Baltimore</strain>
    </source>
</reference>
<organism evidence="3 4">
    <name type="scientific">Ancylostoma caninum</name>
    <name type="common">Dog hookworm</name>
    <dbReference type="NCBI Taxonomy" id="29170"/>
    <lineage>
        <taxon>Eukaryota</taxon>
        <taxon>Metazoa</taxon>
        <taxon>Ecdysozoa</taxon>
        <taxon>Nematoda</taxon>
        <taxon>Chromadorea</taxon>
        <taxon>Rhabditida</taxon>
        <taxon>Rhabditina</taxon>
        <taxon>Rhabditomorpha</taxon>
        <taxon>Strongyloidea</taxon>
        <taxon>Ancylostomatidae</taxon>
        <taxon>Ancylostomatinae</taxon>
        <taxon>Ancylostoma</taxon>
    </lineage>
</organism>
<evidence type="ECO:0008006" key="5">
    <source>
        <dbReference type="Google" id="ProtNLM"/>
    </source>
</evidence>
<feature type="domain" description="DNA mismatch repair protein MutS connector" evidence="1">
    <location>
        <begin position="5"/>
        <end position="132"/>
    </location>
</feature>
<dbReference type="OrthoDB" id="5858378at2759"/>
<dbReference type="InterPro" id="IPR036187">
    <property type="entry name" value="DNA_mismatch_repair_MutS_sf"/>
</dbReference>
<dbReference type="InterPro" id="IPR007696">
    <property type="entry name" value="DNA_mismatch_repair_MutS_core"/>
</dbReference>
<feature type="non-terminal residue" evidence="3">
    <location>
        <position position="227"/>
    </location>
</feature>
<feature type="domain" description="DNA mismatch repair protein MutS core" evidence="2">
    <location>
        <begin position="155"/>
        <end position="222"/>
    </location>
</feature>
<protein>
    <recommendedName>
        <fullName evidence="5">DNA mismatch repair protein MutS core domain-containing protein</fullName>
    </recommendedName>
</protein>
<dbReference type="EMBL" id="JOJR01011248">
    <property type="protein sequence ID" value="RCN25580.1"/>
    <property type="molecule type" value="Genomic_DNA"/>
</dbReference>
<sequence length="227" mass="25373">MAIKIANGENNAVSVCFVDLMEFRVLTSEFIDSPLFSQVEQCIVGIAPRECLVHVDNGISCPFSGRERPKKLSALLKKVGVLETSASSVADVCDWEEVSNIFRPGCDYSSLSQSMKRCLCGLYNYLKMTEQEAYVRKFSLSDFRTSGFMHIDAGAVRALELFSLSYHQDAKGSTGTVYGLLNKCRTAPGQRLLREWLARPLCDLRQITDRQDVVESLVANSEVEFFL</sequence>
<dbReference type="InterPro" id="IPR036678">
    <property type="entry name" value="MutS_con_dom_sf"/>
</dbReference>
<dbReference type="AlphaFoldDB" id="A0A368F3J2"/>
<gene>
    <name evidence="3" type="ORF">ANCCAN_28705</name>
</gene>
<dbReference type="SUPFAM" id="SSF53150">
    <property type="entry name" value="DNA repair protein MutS, domain II"/>
    <property type="match status" value="1"/>
</dbReference>
<dbReference type="InterPro" id="IPR045076">
    <property type="entry name" value="MutS"/>
</dbReference>
<dbReference type="Gene3D" id="3.30.420.110">
    <property type="entry name" value="MutS, connector domain"/>
    <property type="match status" value="1"/>
</dbReference>
<accession>A0A368F3J2</accession>
<dbReference type="GO" id="GO:0030983">
    <property type="term" value="F:mismatched DNA binding"/>
    <property type="evidence" value="ECO:0007669"/>
    <property type="project" value="InterPro"/>
</dbReference>
<evidence type="ECO:0000313" key="3">
    <source>
        <dbReference type="EMBL" id="RCN25580.1"/>
    </source>
</evidence>
<dbReference type="PANTHER" id="PTHR11361">
    <property type="entry name" value="DNA MISMATCH REPAIR PROTEIN MUTS FAMILY MEMBER"/>
    <property type="match status" value="1"/>
</dbReference>
<dbReference type="PANTHER" id="PTHR11361:SF145">
    <property type="entry name" value="DNA MISMATCH REPAIR PROTEINS MUTS FAMILY DOMAIN-CONTAINING PROTEIN"/>
    <property type="match status" value="1"/>
</dbReference>
<dbReference type="SUPFAM" id="SSF48334">
    <property type="entry name" value="DNA repair protein MutS, domain III"/>
    <property type="match status" value="1"/>
</dbReference>
<evidence type="ECO:0000259" key="1">
    <source>
        <dbReference type="Pfam" id="PF05188"/>
    </source>
</evidence>
<proteinExistence type="predicted"/>
<dbReference type="GO" id="GO:0006298">
    <property type="term" value="P:mismatch repair"/>
    <property type="evidence" value="ECO:0007669"/>
    <property type="project" value="InterPro"/>
</dbReference>
<dbReference type="Pfam" id="PF05192">
    <property type="entry name" value="MutS_III"/>
    <property type="match status" value="1"/>
</dbReference>
<dbReference type="GO" id="GO:0032301">
    <property type="term" value="C:MutSalpha complex"/>
    <property type="evidence" value="ECO:0007669"/>
    <property type="project" value="TreeGrafter"/>
</dbReference>
<dbReference type="GO" id="GO:0005524">
    <property type="term" value="F:ATP binding"/>
    <property type="evidence" value="ECO:0007669"/>
    <property type="project" value="InterPro"/>
</dbReference>
<name>A0A368F3J2_ANCCA</name>
<dbReference type="Pfam" id="PF05188">
    <property type="entry name" value="MutS_II"/>
    <property type="match status" value="1"/>
</dbReference>
<dbReference type="Gene3D" id="1.10.1420.10">
    <property type="match status" value="1"/>
</dbReference>
<dbReference type="Proteomes" id="UP000252519">
    <property type="component" value="Unassembled WGS sequence"/>
</dbReference>